<evidence type="ECO:0000313" key="2">
    <source>
        <dbReference type="EMBL" id="ODQ48998.1"/>
    </source>
</evidence>
<keyword evidence="3" id="KW-1185">Reference proteome</keyword>
<feature type="compositionally biased region" description="Polar residues" evidence="1">
    <location>
        <begin position="72"/>
        <end position="84"/>
    </location>
</feature>
<evidence type="ECO:0000256" key="1">
    <source>
        <dbReference type="SAM" id="MobiDB-lite"/>
    </source>
</evidence>
<feature type="region of interest" description="Disordered" evidence="1">
    <location>
        <begin position="1"/>
        <end position="91"/>
    </location>
</feature>
<dbReference type="EMBL" id="KV454001">
    <property type="protein sequence ID" value="ODQ48998.1"/>
    <property type="molecule type" value="Genomic_DNA"/>
</dbReference>
<dbReference type="GeneID" id="30181741"/>
<reference evidence="2 3" key="1">
    <citation type="journal article" date="2016" name="Proc. Natl. Acad. Sci. U.S.A.">
        <title>Comparative genomics of biotechnologically important yeasts.</title>
        <authorList>
            <person name="Riley R."/>
            <person name="Haridas S."/>
            <person name="Wolfe K.H."/>
            <person name="Lopes M.R."/>
            <person name="Hittinger C.T."/>
            <person name="Goeker M."/>
            <person name="Salamov A.A."/>
            <person name="Wisecaver J.H."/>
            <person name="Long T.M."/>
            <person name="Calvey C.H."/>
            <person name="Aerts A.L."/>
            <person name="Barry K.W."/>
            <person name="Choi C."/>
            <person name="Clum A."/>
            <person name="Coughlan A.Y."/>
            <person name="Deshpande S."/>
            <person name="Douglass A.P."/>
            <person name="Hanson S.J."/>
            <person name="Klenk H.-P."/>
            <person name="LaButti K.M."/>
            <person name="Lapidus A."/>
            <person name="Lindquist E.A."/>
            <person name="Lipzen A.M."/>
            <person name="Meier-Kolthoff J.P."/>
            <person name="Ohm R.A."/>
            <person name="Otillar R.P."/>
            <person name="Pangilinan J.L."/>
            <person name="Peng Y."/>
            <person name="Rokas A."/>
            <person name="Rosa C.A."/>
            <person name="Scheuner C."/>
            <person name="Sibirny A.A."/>
            <person name="Slot J.C."/>
            <person name="Stielow J.B."/>
            <person name="Sun H."/>
            <person name="Kurtzman C.P."/>
            <person name="Blackwell M."/>
            <person name="Grigoriev I.V."/>
            <person name="Jeffries T.W."/>
        </authorList>
    </citation>
    <scope>NUCLEOTIDE SEQUENCE [LARGE SCALE GENOMIC DNA]</scope>
    <source>
        <strain evidence="2 3">NRRL Y-2026</strain>
    </source>
</reference>
<organism evidence="2 3">
    <name type="scientific">Pichia membranifaciens NRRL Y-2026</name>
    <dbReference type="NCBI Taxonomy" id="763406"/>
    <lineage>
        <taxon>Eukaryota</taxon>
        <taxon>Fungi</taxon>
        <taxon>Dikarya</taxon>
        <taxon>Ascomycota</taxon>
        <taxon>Saccharomycotina</taxon>
        <taxon>Pichiomycetes</taxon>
        <taxon>Pichiales</taxon>
        <taxon>Pichiaceae</taxon>
        <taxon>Pichia</taxon>
    </lineage>
</organism>
<sequence length="169" mass="18005">MDACGKPGTGRAPRAQSPTEIQALGSGVGQTLLAPLQPSERRQGQPGEFRETQWQLPQTRTQTRIRLFCTGRSRSPKAQHTGPNTGRGVGVRVGASLQRPLAPPPYCGRRNPFPVRPAASASSASPSAFSSGCRLQTAGWGLRAATGSAYLCNSRPLNLGSRALRSDWR</sequence>
<dbReference type="RefSeq" id="XP_019020111.1">
    <property type="nucleotide sequence ID" value="XM_019165054.1"/>
</dbReference>
<proteinExistence type="predicted"/>
<dbReference type="AlphaFoldDB" id="A0A1E3NTJ6"/>
<evidence type="ECO:0000313" key="3">
    <source>
        <dbReference type="Proteomes" id="UP000094455"/>
    </source>
</evidence>
<gene>
    <name evidence="2" type="ORF">PICMEDRAFT_89958</name>
</gene>
<protein>
    <submittedName>
        <fullName evidence="2">Uncharacterized protein</fullName>
    </submittedName>
</protein>
<accession>A0A1E3NTJ6</accession>
<name>A0A1E3NTJ6_9ASCO</name>
<dbReference type="Proteomes" id="UP000094455">
    <property type="component" value="Unassembled WGS sequence"/>
</dbReference>
<feature type="compositionally biased region" description="Basic and acidic residues" evidence="1">
    <location>
        <begin position="39"/>
        <end position="51"/>
    </location>
</feature>
<feature type="compositionally biased region" description="Polar residues" evidence="1">
    <location>
        <begin position="52"/>
        <end position="64"/>
    </location>
</feature>